<sequence>MDALKEVQLMAEFKKLILDQLHAIFGPKYRQGVTFAVTTSCVEERAGQDTNFHAQAIVYTQANSSREWELLRESGGFKSISSAMGALLGDLQVEMTKITRPMQYGDIYDGKGYVL</sequence>
<organism evidence="1 2">
    <name type="scientific">Melanomma pulvis-pyrius CBS 109.77</name>
    <dbReference type="NCBI Taxonomy" id="1314802"/>
    <lineage>
        <taxon>Eukaryota</taxon>
        <taxon>Fungi</taxon>
        <taxon>Dikarya</taxon>
        <taxon>Ascomycota</taxon>
        <taxon>Pezizomycotina</taxon>
        <taxon>Dothideomycetes</taxon>
        <taxon>Pleosporomycetidae</taxon>
        <taxon>Pleosporales</taxon>
        <taxon>Melanommataceae</taxon>
        <taxon>Melanomma</taxon>
    </lineage>
</organism>
<name>A0A6A6XX86_9PLEO</name>
<dbReference type="Proteomes" id="UP000799757">
    <property type="component" value="Unassembled WGS sequence"/>
</dbReference>
<reference evidence="1" key="1">
    <citation type="journal article" date="2020" name="Stud. Mycol.">
        <title>101 Dothideomycetes genomes: a test case for predicting lifestyles and emergence of pathogens.</title>
        <authorList>
            <person name="Haridas S."/>
            <person name="Albert R."/>
            <person name="Binder M."/>
            <person name="Bloem J."/>
            <person name="Labutti K."/>
            <person name="Salamov A."/>
            <person name="Andreopoulos B."/>
            <person name="Baker S."/>
            <person name="Barry K."/>
            <person name="Bills G."/>
            <person name="Bluhm B."/>
            <person name="Cannon C."/>
            <person name="Castanera R."/>
            <person name="Culley D."/>
            <person name="Daum C."/>
            <person name="Ezra D."/>
            <person name="Gonzalez J."/>
            <person name="Henrissat B."/>
            <person name="Kuo A."/>
            <person name="Liang C."/>
            <person name="Lipzen A."/>
            <person name="Lutzoni F."/>
            <person name="Magnuson J."/>
            <person name="Mondo S."/>
            <person name="Nolan M."/>
            <person name="Ohm R."/>
            <person name="Pangilinan J."/>
            <person name="Park H.-J."/>
            <person name="Ramirez L."/>
            <person name="Alfaro M."/>
            <person name="Sun H."/>
            <person name="Tritt A."/>
            <person name="Yoshinaga Y."/>
            <person name="Zwiers L.-H."/>
            <person name="Turgeon B."/>
            <person name="Goodwin S."/>
            <person name="Spatafora J."/>
            <person name="Crous P."/>
            <person name="Grigoriev I."/>
        </authorList>
    </citation>
    <scope>NUCLEOTIDE SEQUENCE</scope>
    <source>
        <strain evidence="1">CBS 109.77</strain>
    </source>
</reference>
<evidence type="ECO:0000313" key="1">
    <source>
        <dbReference type="EMBL" id="KAF2800878.1"/>
    </source>
</evidence>
<keyword evidence="2" id="KW-1185">Reference proteome</keyword>
<gene>
    <name evidence="1" type="ORF">K505DRAFT_355284</name>
</gene>
<dbReference type="EMBL" id="MU001741">
    <property type="protein sequence ID" value="KAF2800878.1"/>
    <property type="molecule type" value="Genomic_DNA"/>
</dbReference>
<proteinExistence type="predicted"/>
<accession>A0A6A6XX86</accession>
<protein>
    <submittedName>
        <fullName evidence="1">Uncharacterized protein</fullName>
    </submittedName>
</protein>
<evidence type="ECO:0000313" key="2">
    <source>
        <dbReference type="Proteomes" id="UP000799757"/>
    </source>
</evidence>
<dbReference type="OrthoDB" id="3682306at2759"/>
<dbReference type="AlphaFoldDB" id="A0A6A6XX86"/>